<name>A0ACB9JPQ0_9ASTR</name>
<accession>A0ACB9JPQ0</accession>
<organism evidence="1 2">
    <name type="scientific">Smallanthus sonchifolius</name>
    <dbReference type="NCBI Taxonomy" id="185202"/>
    <lineage>
        <taxon>Eukaryota</taxon>
        <taxon>Viridiplantae</taxon>
        <taxon>Streptophyta</taxon>
        <taxon>Embryophyta</taxon>
        <taxon>Tracheophyta</taxon>
        <taxon>Spermatophyta</taxon>
        <taxon>Magnoliopsida</taxon>
        <taxon>eudicotyledons</taxon>
        <taxon>Gunneridae</taxon>
        <taxon>Pentapetalae</taxon>
        <taxon>asterids</taxon>
        <taxon>campanulids</taxon>
        <taxon>Asterales</taxon>
        <taxon>Asteraceae</taxon>
        <taxon>Asteroideae</taxon>
        <taxon>Heliantheae alliance</taxon>
        <taxon>Millerieae</taxon>
        <taxon>Smallanthus</taxon>
    </lineage>
</organism>
<dbReference type="Proteomes" id="UP001056120">
    <property type="component" value="Linkage Group LG03"/>
</dbReference>
<evidence type="ECO:0000313" key="1">
    <source>
        <dbReference type="EMBL" id="KAI3822011.1"/>
    </source>
</evidence>
<evidence type="ECO:0000313" key="2">
    <source>
        <dbReference type="Proteomes" id="UP001056120"/>
    </source>
</evidence>
<gene>
    <name evidence="1" type="ORF">L1987_09592</name>
</gene>
<reference evidence="1 2" key="2">
    <citation type="journal article" date="2022" name="Mol. Ecol. Resour.">
        <title>The genomes of chicory, endive, great burdock and yacon provide insights into Asteraceae paleo-polyploidization history and plant inulin production.</title>
        <authorList>
            <person name="Fan W."/>
            <person name="Wang S."/>
            <person name="Wang H."/>
            <person name="Wang A."/>
            <person name="Jiang F."/>
            <person name="Liu H."/>
            <person name="Zhao H."/>
            <person name="Xu D."/>
            <person name="Zhang Y."/>
        </authorList>
    </citation>
    <scope>NUCLEOTIDE SEQUENCE [LARGE SCALE GENOMIC DNA]</scope>
    <source>
        <strain evidence="2">cv. Yunnan</strain>
        <tissue evidence="1">Leaves</tissue>
    </source>
</reference>
<comment type="caution">
    <text evidence="1">The sequence shown here is derived from an EMBL/GenBank/DDBJ whole genome shotgun (WGS) entry which is preliminary data.</text>
</comment>
<sequence length="252" mass="28891">MAKKLTETEMKEQKCRKHIDNFLSALNFHDNDPETTIKIMRRKLHEIEQKQSAAAVVLKKPPTIRKIIIKFGGSKTSAVQDRLPPIVLHKRPHSETLVAGNHDIEKDSKTLICKRRKKNNNVDSANVMDFIRSMGGSEADLVIEKRLTSSDVTSNHGRLLIPVLKVKNPGFLNVDEKMKLGNREDISVWVFDPEKRRSTLNLAKWRMSNEYYVLKTNWNDVVKANGLKEGMVIRVLSFRVHQKLCFALVRVA</sequence>
<dbReference type="EMBL" id="CM042020">
    <property type="protein sequence ID" value="KAI3822011.1"/>
    <property type="molecule type" value="Genomic_DNA"/>
</dbReference>
<protein>
    <submittedName>
        <fullName evidence="1">Uncharacterized protein</fullName>
    </submittedName>
</protein>
<reference evidence="2" key="1">
    <citation type="journal article" date="2022" name="Mol. Ecol. Resour.">
        <title>The genomes of chicory, endive, great burdock and yacon provide insights into Asteraceae palaeo-polyploidization history and plant inulin production.</title>
        <authorList>
            <person name="Fan W."/>
            <person name="Wang S."/>
            <person name="Wang H."/>
            <person name="Wang A."/>
            <person name="Jiang F."/>
            <person name="Liu H."/>
            <person name="Zhao H."/>
            <person name="Xu D."/>
            <person name="Zhang Y."/>
        </authorList>
    </citation>
    <scope>NUCLEOTIDE SEQUENCE [LARGE SCALE GENOMIC DNA]</scope>
    <source>
        <strain evidence="2">cv. Yunnan</strain>
    </source>
</reference>
<keyword evidence="2" id="KW-1185">Reference proteome</keyword>
<proteinExistence type="predicted"/>